<dbReference type="EMBL" id="VCAU01000023">
    <property type="protein sequence ID" value="KAF9890834.1"/>
    <property type="molecule type" value="Genomic_DNA"/>
</dbReference>
<gene>
    <name evidence="1" type="ORF">FE257_005405</name>
</gene>
<organism evidence="1 2">
    <name type="scientific">Aspergillus nanangensis</name>
    <dbReference type="NCBI Taxonomy" id="2582783"/>
    <lineage>
        <taxon>Eukaryota</taxon>
        <taxon>Fungi</taxon>
        <taxon>Dikarya</taxon>
        <taxon>Ascomycota</taxon>
        <taxon>Pezizomycotina</taxon>
        <taxon>Eurotiomycetes</taxon>
        <taxon>Eurotiomycetidae</taxon>
        <taxon>Eurotiales</taxon>
        <taxon>Aspergillaceae</taxon>
        <taxon>Aspergillus</taxon>
        <taxon>Aspergillus subgen. Circumdati</taxon>
    </lineage>
</organism>
<reference evidence="1" key="2">
    <citation type="submission" date="2020-02" db="EMBL/GenBank/DDBJ databases">
        <authorList>
            <person name="Gilchrist C.L.M."/>
            <person name="Chooi Y.-H."/>
        </authorList>
    </citation>
    <scope>NUCLEOTIDE SEQUENCE</scope>
    <source>
        <strain evidence="1">MST-FP2251</strain>
    </source>
</reference>
<evidence type="ECO:0000313" key="1">
    <source>
        <dbReference type="EMBL" id="KAF9890834.1"/>
    </source>
</evidence>
<comment type="caution">
    <text evidence="1">The sequence shown here is derived from an EMBL/GenBank/DDBJ whole genome shotgun (WGS) entry which is preliminary data.</text>
</comment>
<evidence type="ECO:0000313" key="2">
    <source>
        <dbReference type="Proteomes" id="UP001194746"/>
    </source>
</evidence>
<sequence>MLSPTEQVLSICELTERIILQLNDPLEIIRAQRVCQTWRGLIQTSPILQKACWYQPHKTRDQSASDSQGWILNPAFNCIGVSVSIDTTYPVGGLQEKGDFTLEEPIYDKPGSWTTMLATQPPCHRMIVECYGDYSSDETMFYMIVSMTGPLLMGDIMAVLAECQNRQKCDLDRWAGVCHYSGRLVRCKESDLSSYEFASLRRMPNDDVSINVAAELPFGSGEYPAFSLRRLHSSKHFLHEMTLHKMIMYGGDEYNWCSEHGVDPTYDTEYKANLLVVREHQEGYLAGCSHIFRLLSDVE</sequence>
<protein>
    <recommendedName>
        <fullName evidence="3">F-box domain-containing protein</fullName>
    </recommendedName>
</protein>
<dbReference type="Proteomes" id="UP001194746">
    <property type="component" value="Unassembled WGS sequence"/>
</dbReference>
<keyword evidence="2" id="KW-1185">Reference proteome</keyword>
<accession>A0AAD4GUP4</accession>
<proteinExistence type="predicted"/>
<name>A0AAD4GUP4_ASPNN</name>
<evidence type="ECO:0008006" key="3">
    <source>
        <dbReference type="Google" id="ProtNLM"/>
    </source>
</evidence>
<reference evidence="1" key="1">
    <citation type="journal article" date="2019" name="Beilstein J. Org. Chem.">
        <title>Nanangenines: drimane sesquiterpenoids as the dominant metabolite cohort of a novel Australian fungus, Aspergillus nanangensis.</title>
        <authorList>
            <person name="Lacey H.J."/>
            <person name="Gilchrist C.L.M."/>
            <person name="Crombie A."/>
            <person name="Kalaitzis J.A."/>
            <person name="Vuong D."/>
            <person name="Rutledge P.J."/>
            <person name="Turner P."/>
            <person name="Pitt J.I."/>
            <person name="Lacey E."/>
            <person name="Chooi Y.H."/>
            <person name="Piggott A.M."/>
        </authorList>
    </citation>
    <scope>NUCLEOTIDE SEQUENCE</scope>
    <source>
        <strain evidence="1">MST-FP2251</strain>
    </source>
</reference>
<dbReference type="InterPro" id="IPR036047">
    <property type="entry name" value="F-box-like_dom_sf"/>
</dbReference>
<dbReference type="AlphaFoldDB" id="A0AAD4GUP4"/>
<dbReference type="SUPFAM" id="SSF81383">
    <property type="entry name" value="F-box domain"/>
    <property type="match status" value="1"/>
</dbReference>